<dbReference type="InterPro" id="IPR050679">
    <property type="entry name" value="Bact_HTH_transcr_reg"/>
</dbReference>
<evidence type="ECO:0000313" key="6">
    <source>
        <dbReference type="EMBL" id="KAA9163320.1"/>
    </source>
</evidence>
<dbReference type="PANTHER" id="PTHR44846">
    <property type="entry name" value="MANNOSYL-D-GLYCERATE TRANSPORT/METABOLISM SYSTEM REPRESSOR MNGR-RELATED"/>
    <property type="match status" value="1"/>
</dbReference>
<dbReference type="GO" id="GO:0003677">
    <property type="term" value="F:DNA binding"/>
    <property type="evidence" value="ECO:0007669"/>
    <property type="project" value="UniProtKB-KW"/>
</dbReference>
<name>A0A5N0VDR8_9PSEU</name>
<accession>A0A5N0VDR8</accession>
<dbReference type="PROSITE" id="PS50949">
    <property type="entry name" value="HTH_GNTR"/>
    <property type="match status" value="1"/>
</dbReference>
<dbReference type="CDD" id="cd07377">
    <property type="entry name" value="WHTH_GntR"/>
    <property type="match status" value="1"/>
</dbReference>
<keyword evidence="3" id="KW-0804">Transcription</keyword>
<dbReference type="AlphaFoldDB" id="A0A5N0VDR8"/>
<evidence type="ECO:0000256" key="1">
    <source>
        <dbReference type="ARBA" id="ARBA00023015"/>
    </source>
</evidence>
<reference evidence="6" key="1">
    <citation type="submission" date="2019-09" db="EMBL/GenBank/DDBJ databases">
        <authorList>
            <person name="Teo W.F.A."/>
            <person name="Duangmal K."/>
        </authorList>
    </citation>
    <scope>NUCLEOTIDE SEQUENCE [LARGE SCALE GENOMIC DNA]</scope>
    <source>
        <strain evidence="6">K81G1</strain>
    </source>
</reference>
<keyword evidence="7" id="KW-1185">Reference proteome</keyword>
<dbReference type="InterPro" id="IPR036390">
    <property type="entry name" value="WH_DNA-bd_sf"/>
</dbReference>
<dbReference type="GO" id="GO:0045892">
    <property type="term" value="P:negative regulation of DNA-templated transcription"/>
    <property type="evidence" value="ECO:0007669"/>
    <property type="project" value="TreeGrafter"/>
</dbReference>
<sequence>MSFEGARARRDDGKPVLGRRVVRPREQVEDTLRASVLNGRLAAGERLPAEAELARQFSVSRPTIRQALSALETQGLIRKVPGARGGWFVRPPLPER</sequence>
<keyword evidence="2" id="KW-0238">DNA-binding</keyword>
<dbReference type="RefSeq" id="WP_144757102.1">
    <property type="nucleotide sequence ID" value="NZ_VMNW02000010.1"/>
</dbReference>
<evidence type="ECO:0000256" key="3">
    <source>
        <dbReference type="ARBA" id="ARBA00023163"/>
    </source>
</evidence>
<protein>
    <submittedName>
        <fullName evidence="6">GntR family transcriptional regulator</fullName>
    </submittedName>
</protein>
<evidence type="ECO:0000313" key="7">
    <source>
        <dbReference type="Proteomes" id="UP000319769"/>
    </source>
</evidence>
<dbReference type="InterPro" id="IPR036388">
    <property type="entry name" value="WH-like_DNA-bd_sf"/>
</dbReference>
<dbReference type="PRINTS" id="PR00035">
    <property type="entry name" value="HTHGNTR"/>
</dbReference>
<gene>
    <name evidence="6" type="ORF">FPZ12_010020</name>
</gene>
<keyword evidence="1" id="KW-0805">Transcription regulation</keyword>
<dbReference type="Proteomes" id="UP000319769">
    <property type="component" value="Unassembled WGS sequence"/>
</dbReference>
<comment type="caution">
    <text evidence="6">The sequence shown here is derived from an EMBL/GenBank/DDBJ whole genome shotgun (WGS) entry which is preliminary data.</text>
</comment>
<feature type="domain" description="HTH gntR-type" evidence="5">
    <location>
        <begin position="22"/>
        <end position="92"/>
    </location>
</feature>
<dbReference type="InterPro" id="IPR000524">
    <property type="entry name" value="Tscrpt_reg_HTH_GntR"/>
</dbReference>
<dbReference type="Pfam" id="PF00392">
    <property type="entry name" value="GntR"/>
    <property type="match status" value="1"/>
</dbReference>
<feature type="compositionally biased region" description="Basic and acidic residues" evidence="4">
    <location>
        <begin position="1"/>
        <end position="14"/>
    </location>
</feature>
<dbReference type="GO" id="GO:0003700">
    <property type="term" value="F:DNA-binding transcription factor activity"/>
    <property type="evidence" value="ECO:0007669"/>
    <property type="project" value="InterPro"/>
</dbReference>
<dbReference type="PANTHER" id="PTHR44846:SF1">
    <property type="entry name" value="MANNOSYL-D-GLYCERATE TRANSPORT_METABOLISM SYSTEM REPRESSOR MNGR-RELATED"/>
    <property type="match status" value="1"/>
</dbReference>
<evidence type="ECO:0000256" key="2">
    <source>
        <dbReference type="ARBA" id="ARBA00023125"/>
    </source>
</evidence>
<dbReference type="OrthoDB" id="120836at2"/>
<evidence type="ECO:0000259" key="5">
    <source>
        <dbReference type="PROSITE" id="PS50949"/>
    </source>
</evidence>
<dbReference type="EMBL" id="VMNW02000010">
    <property type="protein sequence ID" value="KAA9163320.1"/>
    <property type="molecule type" value="Genomic_DNA"/>
</dbReference>
<dbReference type="SMART" id="SM00345">
    <property type="entry name" value="HTH_GNTR"/>
    <property type="match status" value="1"/>
</dbReference>
<dbReference type="Gene3D" id="1.10.10.10">
    <property type="entry name" value="Winged helix-like DNA-binding domain superfamily/Winged helix DNA-binding domain"/>
    <property type="match status" value="1"/>
</dbReference>
<dbReference type="SUPFAM" id="SSF46785">
    <property type="entry name" value="Winged helix' DNA-binding domain"/>
    <property type="match status" value="1"/>
</dbReference>
<proteinExistence type="predicted"/>
<evidence type="ECO:0000256" key="4">
    <source>
        <dbReference type="SAM" id="MobiDB-lite"/>
    </source>
</evidence>
<organism evidence="6 7">
    <name type="scientific">Amycolatopsis acidicola</name>
    <dbReference type="NCBI Taxonomy" id="2596893"/>
    <lineage>
        <taxon>Bacteria</taxon>
        <taxon>Bacillati</taxon>
        <taxon>Actinomycetota</taxon>
        <taxon>Actinomycetes</taxon>
        <taxon>Pseudonocardiales</taxon>
        <taxon>Pseudonocardiaceae</taxon>
        <taxon>Amycolatopsis</taxon>
    </lineage>
</organism>
<feature type="region of interest" description="Disordered" evidence="4">
    <location>
        <begin position="1"/>
        <end position="22"/>
    </location>
</feature>